<dbReference type="EMBL" id="CP081051">
    <property type="protein sequence ID" value="UWQ42654.1"/>
    <property type="molecule type" value="Genomic_DNA"/>
</dbReference>
<feature type="domain" description="Hedgehog/Intein (Hint)" evidence="1">
    <location>
        <begin position="143"/>
        <end position="289"/>
    </location>
</feature>
<organism evidence="2 3">
    <name type="scientific">Leisingera aquaemixtae</name>
    <dbReference type="NCBI Taxonomy" id="1396826"/>
    <lineage>
        <taxon>Bacteria</taxon>
        <taxon>Pseudomonadati</taxon>
        <taxon>Pseudomonadota</taxon>
        <taxon>Alphaproteobacteria</taxon>
        <taxon>Rhodobacterales</taxon>
        <taxon>Roseobacteraceae</taxon>
        <taxon>Leisingera</taxon>
    </lineage>
</organism>
<evidence type="ECO:0000313" key="2">
    <source>
        <dbReference type="EMBL" id="UWQ42654.1"/>
    </source>
</evidence>
<evidence type="ECO:0000313" key="3">
    <source>
        <dbReference type="Proteomes" id="UP001058514"/>
    </source>
</evidence>
<dbReference type="Gene3D" id="2.170.16.10">
    <property type="entry name" value="Hedgehog/Intein (Hint) domain"/>
    <property type="match status" value="1"/>
</dbReference>
<dbReference type="Proteomes" id="UP001058514">
    <property type="component" value="Chromosome"/>
</dbReference>
<reference evidence="2" key="1">
    <citation type="submission" date="2021-08" db="EMBL/GenBank/DDBJ databases">
        <authorList>
            <person name="Nwanade C."/>
            <person name="Wang M."/>
            <person name="Masoudi A."/>
            <person name="Yu Z."/>
            <person name="Liu J."/>
        </authorList>
    </citation>
    <scope>NUCLEOTIDE SEQUENCE</scope>
    <source>
        <strain evidence="2">S166</strain>
    </source>
</reference>
<dbReference type="InterPro" id="IPR028992">
    <property type="entry name" value="Hedgehog/Intein_dom"/>
</dbReference>
<evidence type="ECO:0000259" key="1">
    <source>
        <dbReference type="Pfam" id="PF13403"/>
    </source>
</evidence>
<name>A0ABY5WMF3_9RHOB</name>
<keyword evidence="3" id="KW-1185">Reference proteome</keyword>
<accession>A0ABY5WMF3</accession>
<sequence length="364" mass="39026">MATYNLLVFSWNDVFPSLPQTGTATDLVGETFALPPVSGDVVEYIDQDTYTGSFGDHGFVTNRIRGEIDGTSVDNGMVNPEYSYFIYDSNGQFVGEMYAITLNNNNLSDIEAFTFDFRPIAGETYTISGMDGTPATSYSNLYICFASGTLIETAAGRVPVENLQRGDLVLTRDNGLQPLIWTGSQPSTYTSLLLNQGKRPILIQEGALGPGVPGGPLLVSPQHRILVRSTIVQRMFTSGEVLVPAKKLLGLDGVEQIVPGDGVTYHHILCAGHEIVTANGCLSETLFLGAQAVKTLTEGQLAEIEGLSPGLIEQMELHPAACAAAARLGKACQMVRRHRANCRPLQPGAGFFNPATDDLRGPPA</sequence>
<dbReference type="Pfam" id="PF13403">
    <property type="entry name" value="Hint_2"/>
    <property type="match status" value="1"/>
</dbReference>
<dbReference type="InterPro" id="IPR036844">
    <property type="entry name" value="Hint_dom_sf"/>
</dbReference>
<dbReference type="RefSeq" id="WP_259965319.1">
    <property type="nucleotide sequence ID" value="NZ_CP081051.1"/>
</dbReference>
<protein>
    <submittedName>
        <fullName evidence="2">Hint domain-containing protein</fullName>
    </submittedName>
</protein>
<gene>
    <name evidence="2" type="ORF">K3718_06080</name>
</gene>
<dbReference type="SUPFAM" id="SSF51294">
    <property type="entry name" value="Hedgehog/intein (Hint) domain"/>
    <property type="match status" value="1"/>
</dbReference>
<proteinExistence type="predicted"/>